<feature type="compositionally biased region" description="Low complexity" evidence="5">
    <location>
        <begin position="1"/>
        <end position="23"/>
    </location>
</feature>
<evidence type="ECO:0000256" key="1">
    <source>
        <dbReference type="ARBA" id="ARBA00022723"/>
    </source>
</evidence>
<dbReference type="PANTHER" id="PTHR33823">
    <property type="entry name" value="RNA POLYMERASE-BINDING TRANSCRIPTION FACTOR DKSA-RELATED"/>
    <property type="match status" value="1"/>
</dbReference>
<protein>
    <submittedName>
        <fullName evidence="8">Transcriptional regulator, TraR/DksA family</fullName>
    </submittedName>
</protein>
<evidence type="ECO:0000256" key="4">
    <source>
        <dbReference type="PROSITE-ProRule" id="PRU00510"/>
    </source>
</evidence>
<keyword evidence="2" id="KW-0863">Zinc-finger</keyword>
<keyword evidence="3" id="KW-0862">Zinc</keyword>
<evidence type="ECO:0000313" key="9">
    <source>
        <dbReference type="Proteomes" id="UP000199758"/>
    </source>
</evidence>
<keyword evidence="9" id="KW-1185">Reference proteome</keyword>
<evidence type="ECO:0000313" key="8">
    <source>
        <dbReference type="EMBL" id="SHH04832.1"/>
    </source>
</evidence>
<proteinExistence type="predicted"/>
<dbReference type="InterPro" id="IPR048489">
    <property type="entry name" value="DksA_N"/>
</dbReference>
<dbReference type="InterPro" id="IPR000962">
    <property type="entry name" value="Znf_DskA_TraR"/>
</dbReference>
<feature type="domain" description="Zinc finger DksA/TraR C4-type" evidence="6">
    <location>
        <begin position="126"/>
        <end position="157"/>
    </location>
</feature>
<dbReference type="Proteomes" id="UP000199758">
    <property type="component" value="Unassembled WGS sequence"/>
</dbReference>
<evidence type="ECO:0000256" key="2">
    <source>
        <dbReference type="ARBA" id="ARBA00022771"/>
    </source>
</evidence>
<dbReference type="Gene3D" id="1.20.120.910">
    <property type="entry name" value="DksA, coiled-coil domain"/>
    <property type="match status" value="1"/>
</dbReference>
<accession>A0A1M5PSW5</accession>
<evidence type="ECO:0000256" key="3">
    <source>
        <dbReference type="ARBA" id="ARBA00022833"/>
    </source>
</evidence>
<feature type="domain" description="DnaK suppressor protein DksA N-terminal" evidence="7">
    <location>
        <begin position="53"/>
        <end position="122"/>
    </location>
</feature>
<dbReference type="InterPro" id="IPR012784">
    <property type="entry name" value="DksA_RNA_pol-bd"/>
</dbReference>
<name>A0A1M5PSW5_9GAMM</name>
<dbReference type="InterPro" id="IPR037187">
    <property type="entry name" value="DnaK_N"/>
</dbReference>
<dbReference type="SUPFAM" id="SSF57716">
    <property type="entry name" value="Glucocorticoid receptor-like (DNA-binding domain)"/>
    <property type="match status" value="1"/>
</dbReference>
<dbReference type="AlphaFoldDB" id="A0A1M5PSW5"/>
<evidence type="ECO:0000256" key="5">
    <source>
        <dbReference type="SAM" id="MobiDB-lite"/>
    </source>
</evidence>
<dbReference type="PROSITE" id="PS51128">
    <property type="entry name" value="ZF_DKSA_2"/>
    <property type="match status" value="1"/>
</dbReference>
<dbReference type="OrthoDB" id="9803742at2"/>
<keyword evidence="1" id="KW-0479">Metal-binding</keyword>
<dbReference type="PANTHER" id="PTHR33823:SF2">
    <property type="entry name" value="RNA POLYMERASE-BINDING TRANSCRIPTION FACTOR DKSA"/>
    <property type="match status" value="1"/>
</dbReference>
<sequence>MMSASKSSSSANASTPAAKPPKTAVRKGADNARTLTEDEIRNAPASDYMNDDQLAFFRERLLQMRSEVLAREIDVKERLHQREVFADPADRASAEEEHWLDLRLRERESLLLRKIEDAFRRIRDKEYGYCEKTGEPIGIARLLARPTATVCVDVKGQDERAESQYRDR</sequence>
<feature type="region of interest" description="Disordered" evidence="5">
    <location>
        <begin position="1"/>
        <end position="44"/>
    </location>
</feature>
<dbReference type="STRING" id="490188.SAMN04488068_2291"/>
<dbReference type="Pfam" id="PF21157">
    <property type="entry name" value="DksA_N"/>
    <property type="match status" value="1"/>
</dbReference>
<reference evidence="8 9" key="1">
    <citation type="submission" date="2016-11" db="EMBL/GenBank/DDBJ databases">
        <authorList>
            <person name="Jaros S."/>
            <person name="Januszkiewicz K."/>
            <person name="Wedrychowicz H."/>
        </authorList>
    </citation>
    <scope>NUCLEOTIDE SEQUENCE [LARGE SCALE GENOMIC DNA]</scope>
    <source>
        <strain evidence="8 9">CGMCC 1.7049</strain>
    </source>
</reference>
<dbReference type="Pfam" id="PF01258">
    <property type="entry name" value="zf-dskA_traR"/>
    <property type="match status" value="1"/>
</dbReference>
<gene>
    <name evidence="8" type="ORF">SAMN04488068_2291</name>
</gene>
<evidence type="ECO:0000259" key="7">
    <source>
        <dbReference type="Pfam" id="PF21157"/>
    </source>
</evidence>
<dbReference type="EMBL" id="FQWZ01000005">
    <property type="protein sequence ID" value="SHH04832.1"/>
    <property type="molecule type" value="Genomic_DNA"/>
</dbReference>
<dbReference type="SUPFAM" id="SSF109635">
    <property type="entry name" value="DnaK suppressor protein DksA, alpha-hairpin domain"/>
    <property type="match status" value="1"/>
</dbReference>
<feature type="zinc finger region" description="dksA C4-type" evidence="4">
    <location>
        <begin position="130"/>
        <end position="154"/>
    </location>
</feature>
<dbReference type="NCBIfam" id="TIGR02420">
    <property type="entry name" value="dksA"/>
    <property type="match status" value="1"/>
</dbReference>
<evidence type="ECO:0000259" key="6">
    <source>
        <dbReference type="Pfam" id="PF01258"/>
    </source>
</evidence>
<organism evidence="8 9">
    <name type="scientific">Hydrocarboniphaga daqingensis</name>
    <dbReference type="NCBI Taxonomy" id="490188"/>
    <lineage>
        <taxon>Bacteria</taxon>
        <taxon>Pseudomonadati</taxon>
        <taxon>Pseudomonadota</taxon>
        <taxon>Gammaproteobacteria</taxon>
        <taxon>Nevskiales</taxon>
        <taxon>Nevskiaceae</taxon>
        <taxon>Hydrocarboniphaga</taxon>
    </lineage>
</organism>
<dbReference type="GO" id="GO:0008270">
    <property type="term" value="F:zinc ion binding"/>
    <property type="evidence" value="ECO:0007669"/>
    <property type="project" value="UniProtKB-KW"/>
</dbReference>
<feature type="compositionally biased region" description="Basic and acidic residues" evidence="5">
    <location>
        <begin position="27"/>
        <end position="41"/>
    </location>
</feature>